<dbReference type="InterPro" id="IPR003736">
    <property type="entry name" value="PAAI_dom"/>
</dbReference>
<comment type="caution">
    <text evidence="4">The sequence shown here is derived from an EMBL/GenBank/DDBJ whole genome shotgun (WGS) entry which is preliminary data.</text>
</comment>
<keyword evidence="2" id="KW-0378">Hydrolase</keyword>
<dbReference type="InterPro" id="IPR029069">
    <property type="entry name" value="HotDog_dom_sf"/>
</dbReference>
<dbReference type="InterPro" id="IPR006683">
    <property type="entry name" value="Thioestr_dom"/>
</dbReference>
<feature type="domain" description="Thioesterase" evidence="3">
    <location>
        <begin position="61"/>
        <end position="136"/>
    </location>
</feature>
<dbReference type="Proteomes" id="UP001165135">
    <property type="component" value="Unassembled WGS sequence"/>
</dbReference>
<dbReference type="PANTHER" id="PTHR42856">
    <property type="entry name" value="ACYL-COENZYME A THIOESTERASE PAAI"/>
    <property type="match status" value="1"/>
</dbReference>
<protein>
    <recommendedName>
        <fullName evidence="3">Thioesterase domain-containing protein</fullName>
    </recommendedName>
</protein>
<dbReference type="InterPro" id="IPR011973">
    <property type="entry name" value="PaaD"/>
</dbReference>
<evidence type="ECO:0000256" key="1">
    <source>
        <dbReference type="ARBA" id="ARBA00008324"/>
    </source>
</evidence>
<evidence type="ECO:0000313" key="4">
    <source>
        <dbReference type="EMBL" id="GLY80158.1"/>
    </source>
</evidence>
<organism evidence="4 5">
    <name type="scientific">Actinoallomurus iriomotensis</name>
    <dbReference type="NCBI Taxonomy" id="478107"/>
    <lineage>
        <taxon>Bacteria</taxon>
        <taxon>Bacillati</taxon>
        <taxon>Actinomycetota</taxon>
        <taxon>Actinomycetes</taxon>
        <taxon>Streptosporangiales</taxon>
        <taxon>Thermomonosporaceae</taxon>
        <taxon>Actinoallomurus</taxon>
    </lineage>
</organism>
<evidence type="ECO:0000256" key="2">
    <source>
        <dbReference type="ARBA" id="ARBA00022801"/>
    </source>
</evidence>
<dbReference type="AlphaFoldDB" id="A0A9W6RR14"/>
<dbReference type="NCBIfam" id="TIGR00369">
    <property type="entry name" value="unchar_dom_1"/>
    <property type="match status" value="1"/>
</dbReference>
<name>A0A9W6RR14_9ACTN</name>
<comment type="similarity">
    <text evidence="1">Belongs to the thioesterase PaaI family.</text>
</comment>
<proteinExistence type="inferred from homology"/>
<dbReference type="GO" id="GO:0016289">
    <property type="term" value="F:acyl-CoA hydrolase activity"/>
    <property type="evidence" value="ECO:0007669"/>
    <property type="project" value="UniProtKB-ARBA"/>
</dbReference>
<evidence type="ECO:0000313" key="5">
    <source>
        <dbReference type="Proteomes" id="UP001165135"/>
    </source>
</evidence>
<dbReference type="EMBL" id="BSTJ01000013">
    <property type="protein sequence ID" value="GLY80158.1"/>
    <property type="molecule type" value="Genomic_DNA"/>
</dbReference>
<dbReference type="NCBIfam" id="TIGR02286">
    <property type="entry name" value="PaaD"/>
    <property type="match status" value="1"/>
</dbReference>
<dbReference type="SUPFAM" id="SSF54637">
    <property type="entry name" value="Thioesterase/thiol ester dehydrase-isomerase"/>
    <property type="match status" value="1"/>
</dbReference>
<dbReference type="FunFam" id="3.10.129.10:FF:000022">
    <property type="entry name" value="Phenylacetic acid degradation protein"/>
    <property type="match status" value="1"/>
</dbReference>
<dbReference type="InterPro" id="IPR052723">
    <property type="entry name" value="Acyl-CoA_thioesterase_PaaI"/>
</dbReference>
<evidence type="ECO:0000259" key="3">
    <source>
        <dbReference type="Pfam" id="PF03061"/>
    </source>
</evidence>
<sequence>MITDAWSTGGVTEADEVARRCAEKMYAADRSSQHLGIEISDVAAGRARARMTVADTMVNGHGIAHGGYVFLLADTAFAFACNTYEIATVAAAADVIFVAPARAGDVLVAEAVERVRFGRAGVYDVTVRRADGEVVAEFRGNSRALRTETS</sequence>
<dbReference type="Pfam" id="PF03061">
    <property type="entry name" value="4HBT"/>
    <property type="match status" value="1"/>
</dbReference>
<dbReference type="PANTHER" id="PTHR42856:SF1">
    <property type="entry name" value="ACYL-COENZYME A THIOESTERASE PAAI"/>
    <property type="match status" value="1"/>
</dbReference>
<reference evidence="4" key="1">
    <citation type="submission" date="2023-03" db="EMBL/GenBank/DDBJ databases">
        <title>Actinoallomurus iriomotensis NBRC 103681.</title>
        <authorList>
            <person name="Ichikawa N."/>
            <person name="Sato H."/>
            <person name="Tonouchi N."/>
        </authorList>
    </citation>
    <scope>NUCLEOTIDE SEQUENCE</scope>
    <source>
        <strain evidence="4">NBRC 103681</strain>
    </source>
</reference>
<dbReference type="Gene3D" id="3.10.129.10">
    <property type="entry name" value="Hotdog Thioesterase"/>
    <property type="match status" value="1"/>
</dbReference>
<dbReference type="CDD" id="cd03443">
    <property type="entry name" value="PaaI_thioesterase"/>
    <property type="match status" value="1"/>
</dbReference>
<gene>
    <name evidence="4" type="ORF">Airi01_084250</name>
</gene>
<accession>A0A9W6RR14</accession>